<keyword evidence="2" id="KW-1185">Reference proteome</keyword>
<organism evidence="1 2">
    <name type="scientific">Austropuccinia psidii MF-1</name>
    <dbReference type="NCBI Taxonomy" id="1389203"/>
    <lineage>
        <taxon>Eukaryota</taxon>
        <taxon>Fungi</taxon>
        <taxon>Dikarya</taxon>
        <taxon>Basidiomycota</taxon>
        <taxon>Pucciniomycotina</taxon>
        <taxon>Pucciniomycetes</taxon>
        <taxon>Pucciniales</taxon>
        <taxon>Sphaerophragmiaceae</taxon>
        <taxon>Austropuccinia</taxon>
    </lineage>
</organism>
<accession>A0A9Q3EBF1</accession>
<gene>
    <name evidence="1" type="ORF">O181_055563</name>
</gene>
<evidence type="ECO:0000313" key="1">
    <source>
        <dbReference type="EMBL" id="MBW0515848.1"/>
    </source>
</evidence>
<comment type="caution">
    <text evidence="1">The sequence shown here is derived from an EMBL/GenBank/DDBJ whole genome shotgun (WGS) entry which is preliminary data.</text>
</comment>
<proteinExistence type="predicted"/>
<name>A0A9Q3EBF1_9BASI</name>
<protein>
    <submittedName>
        <fullName evidence="1">Uncharacterized protein</fullName>
    </submittedName>
</protein>
<dbReference type="Proteomes" id="UP000765509">
    <property type="component" value="Unassembled WGS sequence"/>
</dbReference>
<dbReference type="EMBL" id="AVOT02024901">
    <property type="protein sequence ID" value="MBW0515848.1"/>
    <property type="molecule type" value="Genomic_DNA"/>
</dbReference>
<sequence>MALELFEACRTTFHGNLWLQWRIKKQVAVPSIPNLPRQLLPKDVHFTQCFLPLWTDKFGIIGKRRCLWMTHREQLDNLRKSGGRFLSSMLTQSTLNRSWWVNGEKFDMKRHPRRDANLRRDRKYFNFIGHLTAIINCPKHIHYYSVPLLSRTPVSLYEEPTTLSVNGPHGGCLQKYLEQSHNRLLFALL</sequence>
<evidence type="ECO:0000313" key="2">
    <source>
        <dbReference type="Proteomes" id="UP000765509"/>
    </source>
</evidence>
<reference evidence="1" key="1">
    <citation type="submission" date="2021-03" db="EMBL/GenBank/DDBJ databases">
        <title>Draft genome sequence of rust myrtle Austropuccinia psidii MF-1, a brazilian biotype.</title>
        <authorList>
            <person name="Quecine M.C."/>
            <person name="Pachon D.M.R."/>
            <person name="Bonatelli M.L."/>
            <person name="Correr F.H."/>
            <person name="Franceschini L.M."/>
            <person name="Leite T.F."/>
            <person name="Margarido G.R.A."/>
            <person name="Almeida C.A."/>
            <person name="Ferrarezi J.A."/>
            <person name="Labate C.A."/>
        </authorList>
    </citation>
    <scope>NUCLEOTIDE SEQUENCE</scope>
    <source>
        <strain evidence="1">MF-1</strain>
    </source>
</reference>
<dbReference type="AlphaFoldDB" id="A0A9Q3EBF1"/>